<dbReference type="Pfam" id="PF00296">
    <property type="entry name" value="Bac_luciferase"/>
    <property type="match status" value="1"/>
</dbReference>
<feature type="domain" description="Luciferase-like" evidence="2">
    <location>
        <begin position="19"/>
        <end position="239"/>
    </location>
</feature>
<sequence>MPFYGLRFDFRNPAFAGTSMTQRYAAGLDMAQWADDLGFVLLVLSEHHGSADGYLPSPLVMAAAMAARTRSLRIMVSAVVAPLHDPLHLAEDAAVVDLISGGRLDLVLANGYVADEFAMFDVPMSERARRTTNAIETLRAAWTGAPFEHDGRSVRVTPAPERPGGPALSLGGSTAAAARRAAQRADGFVPSLPEVWTHYRDERLALGHPDPGPYAGAGIANFYLSDDIERGWDDVGEYFLHETNAYGRWMADAGLDGMYEPAVDVDTIRARGMYRVLTPDMLLAEIAEAGPWAFVLLHPLLGGIPPDLAWRGLRLFEHDVLTRLPGVS</sequence>
<protein>
    <submittedName>
        <fullName evidence="3">Unannotated protein</fullName>
    </submittedName>
</protein>
<gene>
    <name evidence="3" type="ORF">UFOPK3376_00395</name>
</gene>
<dbReference type="PANTHER" id="PTHR30137:SF6">
    <property type="entry name" value="LUCIFERASE-LIKE MONOOXYGENASE"/>
    <property type="match status" value="1"/>
</dbReference>
<reference evidence="3" key="1">
    <citation type="submission" date="2020-05" db="EMBL/GenBank/DDBJ databases">
        <authorList>
            <person name="Chiriac C."/>
            <person name="Salcher M."/>
            <person name="Ghai R."/>
            <person name="Kavagutti S V."/>
        </authorList>
    </citation>
    <scope>NUCLEOTIDE SEQUENCE</scope>
</reference>
<dbReference type="EMBL" id="CAFBLP010000006">
    <property type="protein sequence ID" value="CAB4863365.1"/>
    <property type="molecule type" value="Genomic_DNA"/>
</dbReference>
<dbReference type="InterPro" id="IPR050766">
    <property type="entry name" value="Bact_Lucif_Oxidored"/>
</dbReference>
<feature type="region of interest" description="Disordered" evidence="1">
    <location>
        <begin position="151"/>
        <end position="173"/>
    </location>
</feature>
<feature type="compositionally biased region" description="Low complexity" evidence="1">
    <location>
        <begin position="162"/>
        <end position="173"/>
    </location>
</feature>
<accession>A0A6J7D2L0</accession>
<organism evidence="3">
    <name type="scientific">freshwater metagenome</name>
    <dbReference type="NCBI Taxonomy" id="449393"/>
    <lineage>
        <taxon>unclassified sequences</taxon>
        <taxon>metagenomes</taxon>
        <taxon>ecological metagenomes</taxon>
    </lineage>
</organism>
<name>A0A6J7D2L0_9ZZZZ</name>
<dbReference type="SUPFAM" id="SSF51679">
    <property type="entry name" value="Bacterial luciferase-like"/>
    <property type="match status" value="1"/>
</dbReference>
<evidence type="ECO:0000313" key="3">
    <source>
        <dbReference type="EMBL" id="CAB4863365.1"/>
    </source>
</evidence>
<evidence type="ECO:0000259" key="2">
    <source>
        <dbReference type="Pfam" id="PF00296"/>
    </source>
</evidence>
<dbReference type="GO" id="GO:0005829">
    <property type="term" value="C:cytosol"/>
    <property type="evidence" value="ECO:0007669"/>
    <property type="project" value="TreeGrafter"/>
</dbReference>
<dbReference type="AlphaFoldDB" id="A0A6J7D2L0"/>
<dbReference type="InterPro" id="IPR036661">
    <property type="entry name" value="Luciferase-like_sf"/>
</dbReference>
<proteinExistence type="predicted"/>
<dbReference type="InterPro" id="IPR011251">
    <property type="entry name" value="Luciferase-like_dom"/>
</dbReference>
<evidence type="ECO:0000256" key="1">
    <source>
        <dbReference type="SAM" id="MobiDB-lite"/>
    </source>
</evidence>
<dbReference type="PANTHER" id="PTHR30137">
    <property type="entry name" value="LUCIFERASE-LIKE MONOOXYGENASE"/>
    <property type="match status" value="1"/>
</dbReference>
<dbReference type="Gene3D" id="3.20.20.30">
    <property type="entry name" value="Luciferase-like domain"/>
    <property type="match status" value="1"/>
</dbReference>
<dbReference type="GO" id="GO:0016705">
    <property type="term" value="F:oxidoreductase activity, acting on paired donors, with incorporation or reduction of molecular oxygen"/>
    <property type="evidence" value="ECO:0007669"/>
    <property type="project" value="InterPro"/>
</dbReference>